<dbReference type="Proteomes" id="UP001150538">
    <property type="component" value="Unassembled WGS sequence"/>
</dbReference>
<name>A0A9W7ZTH7_9FUNG</name>
<keyword evidence="2" id="KW-1185">Reference proteome</keyword>
<dbReference type="AlphaFoldDB" id="A0A9W7ZTH7"/>
<evidence type="ECO:0000313" key="2">
    <source>
        <dbReference type="Proteomes" id="UP001150538"/>
    </source>
</evidence>
<reference evidence="1" key="1">
    <citation type="submission" date="2022-07" db="EMBL/GenBank/DDBJ databases">
        <title>Phylogenomic reconstructions and comparative analyses of Kickxellomycotina fungi.</title>
        <authorList>
            <person name="Reynolds N.K."/>
            <person name="Stajich J.E."/>
            <person name="Barry K."/>
            <person name="Grigoriev I.V."/>
            <person name="Crous P."/>
            <person name="Smith M.E."/>
        </authorList>
    </citation>
    <scope>NUCLEOTIDE SEQUENCE</scope>
    <source>
        <strain evidence="1">NBRC 100468</strain>
    </source>
</reference>
<proteinExistence type="predicted"/>
<gene>
    <name evidence="1" type="ORF">H4219_006274</name>
</gene>
<sequence length="67" mass="7965">MSGNSKLSNLVRPLPPVIAWSHEDIMKYYQFIEVTADNEWRYFEGNVSKVFGVYFNEHGYVYSVRWV</sequence>
<protein>
    <submittedName>
        <fullName evidence="1">Uncharacterized protein</fullName>
    </submittedName>
</protein>
<dbReference type="EMBL" id="JANBPU010000624">
    <property type="protein sequence ID" value="KAJ1910138.1"/>
    <property type="molecule type" value="Genomic_DNA"/>
</dbReference>
<evidence type="ECO:0000313" key="1">
    <source>
        <dbReference type="EMBL" id="KAJ1910138.1"/>
    </source>
</evidence>
<accession>A0A9W7ZTH7</accession>
<comment type="caution">
    <text evidence="1">The sequence shown here is derived from an EMBL/GenBank/DDBJ whole genome shotgun (WGS) entry which is preliminary data.</text>
</comment>
<organism evidence="1 2">
    <name type="scientific">Mycoemilia scoparia</name>
    <dbReference type="NCBI Taxonomy" id="417184"/>
    <lineage>
        <taxon>Eukaryota</taxon>
        <taxon>Fungi</taxon>
        <taxon>Fungi incertae sedis</taxon>
        <taxon>Zoopagomycota</taxon>
        <taxon>Kickxellomycotina</taxon>
        <taxon>Kickxellomycetes</taxon>
        <taxon>Kickxellales</taxon>
        <taxon>Kickxellaceae</taxon>
        <taxon>Mycoemilia</taxon>
    </lineage>
</organism>